<accession>A0A6S6SQD8</accession>
<organism evidence="1">
    <name type="scientific">uncultured Sulfurovum sp</name>
    <dbReference type="NCBI Taxonomy" id="269237"/>
    <lineage>
        <taxon>Bacteria</taxon>
        <taxon>Pseudomonadati</taxon>
        <taxon>Campylobacterota</taxon>
        <taxon>Epsilonproteobacteria</taxon>
        <taxon>Campylobacterales</taxon>
        <taxon>Sulfurovaceae</taxon>
        <taxon>Sulfurovum</taxon>
        <taxon>environmental samples</taxon>
    </lineage>
</organism>
<dbReference type="EMBL" id="CACVAS010000036">
    <property type="protein sequence ID" value="CAA6804880.1"/>
    <property type="molecule type" value="Genomic_DNA"/>
</dbReference>
<sequence length="83" mass="9013">MKKIITTFTILALSVGFAQEVQESKGGKRTPPPAAIEICEGQDEGSSCTMETPRGDTVEGTCKNTPDGLYFACKPKHHKKERS</sequence>
<evidence type="ECO:0000313" key="1">
    <source>
        <dbReference type="EMBL" id="CAA6804880.1"/>
    </source>
</evidence>
<dbReference type="AlphaFoldDB" id="A0A6S6SQD8"/>
<name>A0A6S6SQD8_9BACT</name>
<gene>
    <name evidence="1" type="ORF">HELGO_WM2931</name>
</gene>
<protein>
    <submittedName>
        <fullName evidence="1">Uncharacterized protein</fullName>
    </submittedName>
</protein>
<proteinExistence type="predicted"/>
<reference evidence="1" key="1">
    <citation type="submission" date="2020-01" db="EMBL/GenBank/DDBJ databases">
        <authorList>
            <person name="Meier V. D."/>
            <person name="Meier V D."/>
        </authorList>
    </citation>
    <scope>NUCLEOTIDE SEQUENCE</scope>
    <source>
        <strain evidence="1">HLG_WM_MAG_01</strain>
    </source>
</reference>